<evidence type="ECO:0000256" key="4">
    <source>
        <dbReference type="ARBA" id="ARBA00022452"/>
    </source>
</evidence>
<keyword evidence="5 10" id="KW-0812">Transmembrane</keyword>
<keyword evidence="7 10" id="KW-0472">Membrane</keyword>
<organism evidence="15 16">
    <name type="scientific">Roseateles saccharophilus</name>
    <name type="common">Pseudomonas saccharophila</name>
    <dbReference type="NCBI Taxonomy" id="304"/>
    <lineage>
        <taxon>Bacteria</taxon>
        <taxon>Pseudomonadati</taxon>
        <taxon>Pseudomonadota</taxon>
        <taxon>Betaproteobacteria</taxon>
        <taxon>Burkholderiales</taxon>
        <taxon>Sphaerotilaceae</taxon>
        <taxon>Roseateles</taxon>
    </lineage>
</organism>
<keyword evidence="9 10" id="KW-0998">Cell outer membrane</keyword>
<evidence type="ECO:0000256" key="3">
    <source>
        <dbReference type="ARBA" id="ARBA00022448"/>
    </source>
</evidence>
<keyword evidence="3 10" id="KW-0813">Transport</keyword>
<feature type="chain" id="PRO_5045567162" evidence="12">
    <location>
        <begin position="25"/>
        <end position="936"/>
    </location>
</feature>
<evidence type="ECO:0000256" key="8">
    <source>
        <dbReference type="ARBA" id="ARBA00023170"/>
    </source>
</evidence>
<proteinExistence type="inferred from homology"/>
<keyword evidence="16" id="KW-1185">Reference proteome</keyword>
<dbReference type="InterPro" id="IPR037066">
    <property type="entry name" value="Plug_dom_sf"/>
</dbReference>
<evidence type="ECO:0000256" key="2">
    <source>
        <dbReference type="ARBA" id="ARBA00009810"/>
    </source>
</evidence>
<protein>
    <submittedName>
        <fullName evidence="15">Iron complex outermembrane receptor protein</fullName>
    </submittedName>
</protein>
<feature type="signal peptide" evidence="12">
    <location>
        <begin position="1"/>
        <end position="24"/>
    </location>
</feature>
<dbReference type="PANTHER" id="PTHR47234:SF2">
    <property type="entry name" value="TONB-DEPENDENT RECEPTOR"/>
    <property type="match status" value="1"/>
</dbReference>
<feature type="domain" description="TonB-dependent receptor plug" evidence="14">
    <location>
        <begin position="54"/>
        <end position="171"/>
    </location>
</feature>
<evidence type="ECO:0000256" key="12">
    <source>
        <dbReference type="SAM" id="SignalP"/>
    </source>
</evidence>
<dbReference type="PROSITE" id="PS52016">
    <property type="entry name" value="TONB_DEPENDENT_REC_3"/>
    <property type="match status" value="1"/>
</dbReference>
<accession>A0ABU1YLP7</accession>
<keyword evidence="4 10" id="KW-1134">Transmembrane beta strand</keyword>
<evidence type="ECO:0000313" key="16">
    <source>
        <dbReference type="Proteomes" id="UP001180453"/>
    </source>
</evidence>
<dbReference type="Pfam" id="PF07715">
    <property type="entry name" value="Plug"/>
    <property type="match status" value="1"/>
</dbReference>
<dbReference type="SUPFAM" id="SSF56935">
    <property type="entry name" value="Porins"/>
    <property type="match status" value="1"/>
</dbReference>
<feature type="domain" description="TonB-dependent receptor-like beta-barrel" evidence="13">
    <location>
        <begin position="379"/>
        <end position="905"/>
    </location>
</feature>
<dbReference type="InterPro" id="IPR000531">
    <property type="entry name" value="Beta-barrel_TonB"/>
</dbReference>
<reference evidence="15 16" key="1">
    <citation type="submission" date="2023-07" db="EMBL/GenBank/DDBJ databases">
        <title>Sorghum-associated microbial communities from plants grown in Nebraska, USA.</title>
        <authorList>
            <person name="Schachtman D."/>
        </authorList>
    </citation>
    <scope>NUCLEOTIDE SEQUENCE [LARGE SCALE GENOMIC DNA]</scope>
    <source>
        <strain evidence="15 16">BE314</strain>
    </source>
</reference>
<comment type="caution">
    <text evidence="15">The sequence shown here is derived from an EMBL/GenBank/DDBJ whole genome shotgun (WGS) entry which is preliminary data.</text>
</comment>
<dbReference type="InterPro" id="IPR036942">
    <property type="entry name" value="Beta-barrel_TonB_sf"/>
</dbReference>
<keyword evidence="12" id="KW-0732">Signal</keyword>
<evidence type="ECO:0000256" key="5">
    <source>
        <dbReference type="ARBA" id="ARBA00022692"/>
    </source>
</evidence>
<dbReference type="InterPro" id="IPR039426">
    <property type="entry name" value="TonB-dep_rcpt-like"/>
</dbReference>
<evidence type="ECO:0000259" key="13">
    <source>
        <dbReference type="Pfam" id="PF00593"/>
    </source>
</evidence>
<keyword evidence="6 11" id="KW-0798">TonB box</keyword>
<evidence type="ECO:0000259" key="14">
    <source>
        <dbReference type="Pfam" id="PF07715"/>
    </source>
</evidence>
<dbReference type="PANTHER" id="PTHR47234">
    <property type="match status" value="1"/>
</dbReference>
<dbReference type="Gene3D" id="2.170.130.10">
    <property type="entry name" value="TonB-dependent receptor, plug domain"/>
    <property type="match status" value="1"/>
</dbReference>
<dbReference type="InterPro" id="IPR012910">
    <property type="entry name" value="Plug_dom"/>
</dbReference>
<evidence type="ECO:0000256" key="1">
    <source>
        <dbReference type="ARBA" id="ARBA00004571"/>
    </source>
</evidence>
<dbReference type="Gene3D" id="2.40.170.20">
    <property type="entry name" value="TonB-dependent receptor, beta-barrel domain"/>
    <property type="match status" value="1"/>
</dbReference>
<evidence type="ECO:0000256" key="9">
    <source>
        <dbReference type="ARBA" id="ARBA00023237"/>
    </source>
</evidence>
<dbReference type="RefSeq" id="WP_310264870.1">
    <property type="nucleotide sequence ID" value="NZ_JAVDXU010000001.1"/>
</dbReference>
<evidence type="ECO:0000256" key="11">
    <source>
        <dbReference type="RuleBase" id="RU003357"/>
    </source>
</evidence>
<evidence type="ECO:0000256" key="7">
    <source>
        <dbReference type="ARBA" id="ARBA00023136"/>
    </source>
</evidence>
<evidence type="ECO:0000313" key="15">
    <source>
        <dbReference type="EMBL" id="MDR7269775.1"/>
    </source>
</evidence>
<dbReference type="Proteomes" id="UP001180453">
    <property type="component" value="Unassembled WGS sequence"/>
</dbReference>
<evidence type="ECO:0000256" key="6">
    <source>
        <dbReference type="ARBA" id="ARBA00023077"/>
    </source>
</evidence>
<comment type="similarity">
    <text evidence="2 10 11">Belongs to the TonB-dependent receptor family.</text>
</comment>
<dbReference type="Pfam" id="PF00593">
    <property type="entry name" value="TonB_dep_Rec_b-barrel"/>
    <property type="match status" value="1"/>
</dbReference>
<keyword evidence="8 15" id="KW-0675">Receptor</keyword>
<comment type="subcellular location">
    <subcellularLocation>
        <location evidence="1 10">Cell outer membrane</location>
        <topology evidence="1 10">Multi-pass membrane protein</topology>
    </subcellularLocation>
</comment>
<evidence type="ECO:0000256" key="10">
    <source>
        <dbReference type="PROSITE-ProRule" id="PRU01360"/>
    </source>
</evidence>
<dbReference type="EMBL" id="JAVDXU010000001">
    <property type="protein sequence ID" value="MDR7269775.1"/>
    <property type="molecule type" value="Genomic_DNA"/>
</dbReference>
<gene>
    <name evidence="15" type="ORF">J2X20_002404</name>
</gene>
<sequence>MKTPQLTRSTVAIALALQALAAQAADAPTDAKDSKEKLDRIVVTGSNIKRTDAESSQPLLTISRDEIKASGALTVGDVLGNLTDNDGRAISDLGGANSWASGASGVSLRNLGTGGTLTLLNGRRLTSYGFADGLQLNFSNIDAIPANLIERVEVLKDGASAIYGSDAIGGVINIITTKDFRGVGLAVSAQQSLRRSFLAHDRSGSVTVGHGSLDDDGYNLYGHLEMYQRGSYKDADVRPLLPGWYVEQNPARLQLSSGSFPGNYTGRYPANYKDPALAGKSFTTPAPRCAPENLVGGVCLYDYWKDSDARPAADRLTGMLGGRYKLSNDLTAFTELQFADIQAKYYTNVPRSQAAGTTSTWYDSLKGELQSFSHPALPVGHPQNPYDFPVTLAYRYVDNPDMFKNVGASFDHRLVVGVEGTLGGWDIDTAVGDMGSRATQRQHLYLDRYGYTDAVTSGQYKFGQVNSAEVLNKMFPEMGSTGHYRQQFADFKGSREIYQLPAGPLMMAVGAELRHEDFFHRSMDNILQARIVGFSGVNIGGKRNTAAVFTEFAAPITKQLEATLALRGDKVFDGFGAITPKLQLAYRPTKALLLRGTLTQGFRAPSLPETGNGGASWFNNSLNDPKRCETARALRDALKTGNAADQIEANLAFNSGCSVSFPSSVTPNPDLKPERSNNASVGIVVQALDNVSVSIDYYNIKRRDEIGTPDITQILQNEDQNPSLVPRDAVSVQDQLWSQRAKELTGQTIAFQSGSIRTMRLQYRNLYRTRVSGFDIDLRSRWGLGEWGKLDLNLEANIQSKLLYWDTDAQAWRVNRIGYNGVPRERAVLKANWSRGDWKLGSRVNYSSSTKLAWDEWDDGYYQSQGCADRGEPESHCRVSSWTSTDMWLQYSGIKGWTLSANLFNAFNEQPAVFRRPAGLPNLNGRVLKLSAEVKF</sequence>
<name>A0ABU1YLP7_ROSSA</name>